<keyword evidence="4 6" id="KW-0472">Membrane</keyword>
<dbReference type="Gene3D" id="1.10.287.70">
    <property type="match status" value="1"/>
</dbReference>
<organism evidence="8 9">
    <name type="scientific">Macrostomum lignano</name>
    <dbReference type="NCBI Taxonomy" id="282301"/>
    <lineage>
        <taxon>Eukaryota</taxon>
        <taxon>Metazoa</taxon>
        <taxon>Spiralia</taxon>
        <taxon>Lophotrochozoa</taxon>
        <taxon>Platyhelminthes</taxon>
        <taxon>Rhabditophora</taxon>
        <taxon>Macrostomorpha</taxon>
        <taxon>Macrostomida</taxon>
        <taxon>Macrostomidae</taxon>
        <taxon>Macrostomum</taxon>
    </lineage>
</organism>
<reference evidence="9" key="1">
    <citation type="submission" date="2016-11" db="UniProtKB">
        <authorList>
            <consortium name="WormBaseParasite"/>
        </authorList>
    </citation>
    <scope>IDENTIFICATION</scope>
</reference>
<dbReference type="WBParaSite" id="maker-uti_cns_0018929-snap-gene-0.3-mRNA-1">
    <property type="protein sequence ID" value="maker-uti_cns_0018929-snap-gene-0.3-mRNA-1"/>
    <property type="gene ID" value="maker-uti_cns_0018929-snap-gene-0.3"/>
</dbReference>
<dbReference type="Proteomes" id="UP000095280">
    <property type="component" value="Unplaced"/>
</dbReference>
<sequence length="828" mass="92505">MISISNASPAELRISDSQMKAFKFFKKNSMTIEIVKDSNLQKIHFRVRNKNVLREEVKEKLKWNVDRNSSSTKIRDFMDWTKAILNDIHYQKKVLSNPLTIALTRLWLIWNHSATLVAVIINLIMLIGLEAPPGGANTPSLDISADESAPVPDAFFNTTGQWKADYPSLPDWLMAFAYILDALSIIILLAFFVANHPRPPDLARLAWRLRQLRQKDQEEENEVRESGGQDKLSVRLFSIATFYYIVFVGCAFAGTFYSPYFFAFHLLNIVNNNQMLRGVIQAVTTNGLSLVWVSVLGIAIMYLYAVIGFAKFRIAFRPDDSLMFCGTLYQCFVTILRFGLIGDLFENLVPPSSHRNFDEYVWMALFSITFFVLISTIGLNIIFGIIVDTFSQLRDKKWLAETDMRNCCFICSRNNYDFEHHGQGFDHHVRTEHNMWAYIFFFIHLEDTATNDYTSLDLHVHKMLKEERFEFFPLNRALCLSAKDEDSTDSKIDELLSNVKDLVQHQKEEDTAALAAASESGSGGVRIRGSHPAPDRRFLLSVPRPPHEEEDEDELPRSPSLPGSEEDYRLSVPDRRPDRPRLMLPWRPGVVAKAATSVGRLVPPIRCHGDESSINPAVAPAAAEAAGSRGEAKSVCYDWPGLKSPRDDRAPISWKWSRVRVVAGCQARLTKGGRPISSTETLPSYCRQPMLRLCGLEPHRGCIGRLSGFAPSCSFPVACSSDYERQAPPSGRADSRSSFNNGQRHTQAGVLQADNVKLVSIAGQPVLHSIVEVANGEHQVGVAALGHAQVAHRVAHQQDVPPVRSAHKVVGAGLAGGEGGETLVEGVD</sequence>
<evidence type="ECO:0000256" key="2">
    <source>
        <dbReference type="ARBA" id="ARBA00022692"/>
    </source>
</evidence>
<feature type="transmembrane region" description="Helical" evidence="6">
    <location>
        <begin position="322"/>
        <end position="340"/>
    </location>
</feature>
<dbReference type="InterPro" id="IPR005821">
    <property type="entry name" value="Ion_trans_dom"/>
</dbReference>
<feature type="transmembrane region" description="Helical" evidence="6">
    <location>
        <begin position="172"/>
        <end position="194"/>
    </location>
</feature>
<dbReference type="PANTHER" id="PTHR13715">
    <property type="entry name" value="RYANODINE RECEPTOR AND IP3 RECEPTOR"/>
    <property type="match status" value="1"/>
</dbReference>
<dbReference type="GO" id="GO:0005216">
    <property type="term" value="F:monoatomic ion channel activity"/>
    <property type="evidence" value="ECO:0007669"/>
    <property type="project" value="InterPro"/>
</dbReference>
<evidence type="ECO:0000313" key="8">
    <source>
        <dbReference type="Proteomes" id="UP000095280"/>
    </source>
</evidence>
<evidence type="ECO:0000256" key="4">
    <source>
        <dbReference type="ARBA" id="ARBA00023136"/>
    </source>
</evidence>
<proteinExistence type="predicted"/>
<feature type="transmembrane region" description="Helical" evidence="6">
    <location>
        <begin position="241"/>
        <end position="267"/>
    </location>
</feature>
<keyword evidence="3 6" id="KW-1133">Transmembrane helix</keyword>
<evidence type="ECO:0000256" key="3">
    <source>
        <dbReference type="ARBA" id="ARBA00022989"/>
    </source>
</evidence>
<feature type="compositionally biased region" description="Basic and acidic residues" evidence="5">
    <location>
        <begin position="566"/>
        <end position="580"/>
    </location>
</feature>
<feature type="domain" description="Ion transport" evidence="7">
    <location>
        <begin position="237"/>
        <end position="396"/>
    </location>
</feature>
<dbReference type="GO" id="GO:0016020">
    <property type="term" value="C:membrane"/>
    <property type="evidence" value="ECO:0007669"/>
    <property type="project" value="UniProtKB-SubCell"/>
</dbReference>
<accession>A0A1I8IXP5</accession>
<name>A0A1I8IXP5_9PLAT</name>
<evidence type="ECO:0000256" key="6">
    <source>
        <dbReference type="SAM" id="Phobius"/>
    </source>
</evidence>
<comment type="subcellular location">
    <subcellularLocation>
        <location evidence="1">Membrane</location>
        <topology evidence="1">Multi-pass membrane protein</topology>
    </subcellularLocation>
</comment>
<feature type="transmembrane region" description="Helical" evidence="6">
    <location>
        <begin position="287"/>
        <end position="310"/>
    </location>
</feature>
<dbReference type="GO" id="GO:0006816">
    <property type="term" value="P:calcium ion transport"/>
    <property type="evidence" value="ECO:0007669"/>
    <property type="project" value="InterPro"/>
</dbReference>
<evidence type="ECO:0000259" key="7">
    <source>
        <dbReference type="Pfam" id="PF00520"/>
    </source>
</evidence>
<dbReference type="Pfam" id="PF00520">
    <property type="entry name" value="Ion_trans"/>
    <property type="match status" value="1"/>
</dbReference>
<dbReference type="AlphaFoldDB" id="A0A1I8IXP5"/>
<protein>
    <submittedName>
        <fullName evidence="9">Ion_trans domain-containing protein</fullName>
    </submittedName>
</protein>
<dbReference type="PANTHER" id="PTHR13715:SF99">
    <property type="entry name" value="INOSITOL 1,4,5-TRISPHOSPHATE RECEPTOR-LIKE PROTEIN A"/>
    <property type="match status" value="1"/>
</dbReference>
<keyword evidence="2 6" id="KW-0812">Transmembrane</keyword>
<keyword evidence="8" id="KW-1185">Reference proteome</keyword>
<feature type="region of interest" description="Disordered" evidence="5">
    <location>
        <begin position="511"/>
        <end position="580"/>
    </location>
</feature>
<feature type="transmembrane region" description="Helical" evidence="6">
    <location>
        <begin position="360"/>
        <end position="387"/>
    </location>
</feature>
<evidence type="ECO:0000256" key="5">
    <source>
        <dbReference type="SAM" id="MobiDB-lite"/>
    </source>
</evidence>
<evidence type="ECO:0000256" key="1">
    <source>
        <dbReference type="ARBA" id="ARBA00004141"/>
    </source>
</evidence>
<dbReference type="InterPro" id="IPR015925">
    <property type="entry name" value="Ryanodine_IP3_receptor"/>
</dbReference>
<feature type="transmembrane region" description="Helical" evidence="6">
    <location>
        <begin position="106"/>
        <end position="129"/>
    </location>
</feature>
<feature type="region of interest" description="Disordered" evidence="5">
    <location>
        <begin position="724"/>
        <end position="744"/>
    </location>
</feature>
<evidence type="ECO:0000313" key="9">
    <source>
        <dbReference type="WBParaSite" id="maker-uti_cns_0018929-snap-gene-0.3-mRNA-1"/>
    </source>
</evidence>